<gene>
    <name evidence="3" type="ORF">GOEFS_006_00190</name>
</gene>
<reference evidence="3 4" key="1">
    <citation type="submission" date="2011-12" db="EMBL/GenBank/DDBJ databases">
        <title>Whole genome shotgun sequence of Gordonia effusa NBRC 100432.</title>
        <authorList>
            <person name="Yoshida I."/>
            <person name="Takarada H."/>
            <person name="Hosoyama A."/>
            <person name="Tsuchikane K."/>
            <person name="Katsumata H."/>
            <person name="Yamazaki S."/>
            <person name="Fujita N."/>
        </authorList>
    </citation>
    <scope>NUCLEOTIDE SEQUENCE [LARGE SCALE GENOMIC DNA]</scope>
    <source>
        <strain evidence="3 4">NBRC 100432</strain>
    </source>
</reference>
<sequence length="131" mass="13608">MDGVTNSAGNHQTSDSASNAGPQRSVPQSDPSDLRGSDGSLRQAILHSAVTAGFSVAALIVAAASSDALRTALLITAPAIMLVGGLSALVRTYFAYRGGRRWGVWQGAAWFLLCLALMLFMSVGNVLLNTE</sequence>
<evidence type="ECO:0000256" key="1">
    <source>
        <dbReference type="SAM" id="MobiDB-lite"/>
    </source>
</evidence>
<dbReference type="STRING" id="1077974.GOEFS_006_00190"/>
<dbReference type="Proteomes" id="UP000035034">
    <property type="component" value="Unassembled WGS sequence"/>
</dbReference>
<keyword evidence="2" id="KW-0472">Membrane</keyword>
<dbReference type="EMBL" id="BAEH01000006">
    <property type="protein sequence ID" value="GAB16566.1"/>
    <property type="molecule type" value="Genomic_DNA"/>
</dbReference>
<protein>
    <submittedName>
        <fullName evidence="3">Uncharacterized protein</fullName>
    </submittedName>
</protein>
<feature type="compositionally biased region" description="Polar residues" evidence="1">
    <location>
        <begin position="1"/>
        <end position="31"/>
    </location>
</feature>
<proteinExistence type="predicted"/>
<name>H0QUR5_9ACTN</name>
<feature type="region of interest" description="Disordered" evidence="1">
    <location>
        <begin position="1"/>
        <end position="38"/>
    </location>
</feature>
<feature type="transmembrane region" description="Helical" evidence="2">
    <location>
        <begin position="108"/>
        <end position="128"/>
    </location>
</feature>
<organism evidence="3 4">
    <name type="scientific">Gordonia effusa NBRC 100432</name>
    <dbReference type="NCBI Taxonomy" id="1077974"/>
    <lineage>
        <taxon>Bacteria</taxon>
        <taxon>Bacillati</taxon>
        <taxon>Actinomycetota</taxon>
        <taxon>Actinomycetes</taxon>
        <taxon>Mycobacteriales</taxon>
        <taxon>Gordoniaceae</taxon>
        <taxon>Gordonia</taxon>
    </lineage>
</organism>
<comment type="caution">
    <text evidence="3">The sequence shown here is derived from an EMBL/GenBank/DDBJ whole genome shotgun (WGS) entry which is preliminary data.</text>
</comment>
<evidence type="ECO:0000256" key="2">
    <source>
        <dbReference type="SAM" id="Phobius"/>
    </source>
</evidence>
<evidence type="ECO:0000313" key="4">
    <source>
        <dbReference type="Proteomes" id="UP000035034"/>
    </source>
</evidence>
<evidence type="ECO:0000313" key="3">
    <source>
        <dbReference type="EMBL" id="GAB16566.1"/>
    </source>
</evidence>
<keyword evidence="2" id="KW-1133">Transmembrane helix</keyword>
<feature type="transmembrane region" description="Helical" evidence="2">
    <location>
        <begin position="44"/>
        <end position="65"/>
    </location>
</feature>
<dbReference type="AlphaFoldDB" id="H0QUR5"/>
<feature type="transmembrane region" description="Helical" evidence="2">
    <location>
        <begin position="71"/>
        <end position="96"/>
    </location>
</feature>
<dbReference type="eggNOG" id="ENOG5032E96">
    <property type="taxonomic scope" value="Bacteria"/>
</dbReference>
<accession>H0QUR5</accession>
<keyword evidence="4" id="KW-1185">Reference proteome</keyword>
<keyword evidence="2" id="KW-0812">Transmembrane</keyword>